<evidence type="ECO:0000313" key="3">
    <source>
        <dbReference type="Proteomes" id="UP001565283"/>
    </source>
</evidence>
<protein>
    <submittedName>
        <fullName evidence="2">DUF6273 domain-containing protein</fullName>
    </submittedName>
</protein>
<name>A0ABV4D4M2_9LACT</name>
<dbReference type="Proteomes" id="UP001565283">
    <property type="component" value="Unassembled WGS sequence"/>
</dbReference>
<dbReference type="InterPro" id="IPR046240">
    <property type="entry name" value="DUF6273"/>
</dbReference>
<dbReference type="RefSeq" id="WP_369948851.1">
    <property type="nucleotide sequence ID" value="NZ_JBCLSH010000051.1"/>
</dbReference>
<evidence type="ECO:0000259" key="1">
    <source>
        <dbReference type="Pfam" id="PF19789"/>
    </source>
</evidence>
<keyword evidence="3" id="KW-1185">Reference proteome</keyword>
<comment type="caution">
    <text evidence="2">The sequence shown here is derived from an EMBL/GenBank/DDBJ whole genome shotgun (WGS) entry which is preliminary data.</text>
</comment>
<dbReference type="EMBL" id="JBCLSH010000051">
    <property type="protein sequence ID" value="MEY8444477.1"/>
    <property type="molecule type" value="Genomic_DNA"/>
</dbReference>
<proteinExistence type="predicted"/>
<organism evidence="2 3">
    <name type="scientific">Lactococcus ileimucosae</name>
    <dbReference type="NCBI Taxonomy" id="2941329"/>
    <lineage>
        <taxon>Bacteria</taxon>
        <taxon>Bacillati</taxon>
        <taxon>Bacillota</taxon>
        <taxon>Bacilli</taxon>
        <taxon>Lactobacillales</taxon>
        <taxon>Streptococcaceae</taxon>
        <taxon>Lactococcus</taxon>
    </lineage>
</organism>
<feature type="domain" description="DUF6273" evidence="1">
    <location>
        <begin position="149"/>
        <end position="195"/>
    </location>
</feature>
<gene>
    <name evidence="2" type="ORF">AALA52_09580</name>
</gene>
<sequence>NEDSAPAAFDFSTMRPGRIFTMAGEEYRYLENQGSGNHMIIRNNAIRSVNWYEKDDAITTWYDSLDSSVQGIVRPVSNSFDTGIVPHNDVTFEGDRWIPRDLVGEVAGDITQVDTSGTPQAFHLSLADMERLTGEDRAFPSRFQRGTPALGWWWLRTPATSTQAWLISNTGFLTGYLLNTMRTVNGGIRPALIINPSTT</sequence>
<evidence type="ECO:0000313" key="2">
    <source>
        <dbReference type="EMBL" id="MEY8444477.1"/>
    </source>
</evidence>
<feature type="non-terminal residue" evidence="2">
    <location>
        <position position="1"/>
    </location>
</feature>
<dbReference type="Pfam" id="PF19789">
    <property type="entry name" value="DUF6273"/>
    <property type="match status" value="1"/>
</dbReference>
<accession>A0ABV4D4M2</accession>
<reference evidence="2 3" key="1">
    <citation type="submission" date="2024-03" db="EMBL/GenBank/DDBJ databases">
        <title>Mouse gut bacterial collection (mGBC) of GemPharmatech.</title>
        <authorList>
            <person name="He Y."/>
            <person name="Dong L."/>
            <person name="Wu D."/>
            <person name="Gao X."/>
            <person name="Lin Z."/>
        </authorList>
    </citation>
    <scope>NUCLEOTIDE SEQUENCE [LARGE SCALE GENOMIC DNA]</scope>
    <source>
        <strain evidence="2 3">61-15</strain>
    </source>
</reference>